<dbReference type="AlphaFoldDB" id="A0AAE3GY62"/>
<gene>
    <name evidence="2" type="ORF">EGI31_00130</name>
</gene>
<feature type="domain" description="PDZ" evidence="1">
    <location>
        <begin position="338"/>
        <end position="412"/>
    </location>
</feature>
<dbReference type="Pfam" id="PF13650">
    <property type="entry name" value="Asp_protease_2"/>
    <property type="match status" value="2"/>
</dbReference>
<evidence type="ECO:0000313" key="2">
    <source>
        <dbReference type="EMBL" id="MCP9761342.1"/>
    </source>
</evidence>
<dbReference type="InterPro" id="IPR001478">
    <property type="entry name" value="PDZ"/>
</dbReference>
<dbReference type="Gene3D" id="2.40.70.10">
    <property type="entry name" value="Acid Proteases"/>
    <property type="match status" value="2"/>
</dbReference>
<dbReference type="InterPro" id="IPR021109">
    <property type="entry name" value="Peptidase_aspartic_dom_sf"/>
</dbReference>
<protein>
    <submittedName>
        <fullName evidence="2">Signal protein PDZ</fullName>
    </submittedName>
</protein>
<dbReference type="InterPro" id="IPR036034">
    <property type="entry name" value="PDZ_sf"/>
</dbReference>
<organism evidence="2 3">
    <name type="scientific">Lacihabitans soyangensis</name>
    <dbReference type="NCBI Taxonomy" id="869394"/>
    <lineage>
        <taxon>Bacteria</taxon>
        <taxon>Pseudomonadati</taxon>
        <taxon>Bacteroidota</taxon>
        <taxon>Cytophagia</taxon>
        <taxon>Cytophagales</taxon>
        <taxon>Leadbetterellaceae</taxon>
        <taxon>Lacihabitans</taxon>
    </lineage>
</organism>
<dbReference type="EMBL" id="RJUF01000001">
    <property type="protein sequence ID" value="MCP9761342.1"/>
    <property type="molecule type" value="Genomic_DNA"/>
</dbReference>
<dbReference type="SUPFAM" id="SSF50156">
    <property type="entry name" value="PDZ domain-like"/>
    <property type="match status" value="1"/>
</dbReference>
<comment type="caution">
    <text evidence="2">The sequence shown here is derived from an EMBL/GenBank/DDBJ whole genome shotgun (WGS) entry which is preliminary data.</text>
</comment>
<proteinExistence type="predicted"/>
<accession>A0AAE3GY62</accession>
<evidence type="ECO:0000313" key="3">
    <source>
        <dbReference type="Proteomes" id="UP001204144"/>
    </source>
</evidence>
<dbReference type="RefSeq" id="WP_255035075.1">
    <property type="nucleotide sequence ID" value="NZ_RJUF01000001.1"/>
</dbReference>
<name>A0AAE3GY62_9BACT</name>
<dbReference type="Proteomes" id="UP001204144">
    <property type="component" value="Unassembled WGS sequence"/>
</dbReference>
<keyword evidence="3" id="KW-1185">Reference proteome</keyword>
<evidence type="ECO:0000259" key="1">
    <source>
        <dbReference type="SMART" id="SM00228"/>
    </source>
</evidence>
<reference evidence="2 3" key="1">
    <citation type="submission" date="2018-11" db="EMBL/GenBank/DDBJ databases">
        <title>Novel bacteria species description.</title>
        <authorList>
            <person name="Han J.-H."/>
        </authorList>
    </citation>
    <scope>NUCLEOTIDE SEQUENCE [LARGE SCALE GENOMIC DNA]</scope>
    <source>
        <strain evidence="2 3">KCTC23259</strain>
    </source>
</reference>
<sequence>MKNRIPVLLLFFLFFGGVFNHIEAQKKRDSDKFGFYFKGIRQKTAKIKFELYSNLIVVKVRINKSDTLNFILDTGVSSFIITDPSMAKKLNLDFSRQVRINGAGEKDYINANVSIGHTIDLGFVKADRQNLVVLEDDILKLSEYMGIPIHGIFGHDLFERFVVTIDFGSRELYLRNHDKFKPKKSMGEKYPLVVTQSKPYIEAIELAQNDDNDFTKLRLVIDTGAGHALLLNTQDNSPIHLPDKVIRANLGRGLNGSIDGHIGRIEKFRIGKYEFNDVLASFPDSLSFSLKFNEDFDGRQGSIGGEFLRRFVITFNYRDGYLMLKPLKSKYRETFEHDMSGMEVRAKGDGFNEYVVTFITPGSQADLAGIKENDQIIFMNNKHFKELNINDIYKNLSKKEGTEIELFVRRNGELKFCYFKLKRVI</sequence>
<dbReference type="Pfam" id="PF00595">
    <property type="entry name" value="PDZ"/>
    <property type="match status" value="1"/>
</dbReference>
<dbReference type="Gene3D" id="2.30.42.10">
    <property type="match status" value="1"/>
</dbReference>
<dbReference type="SMART" id="SM00228">
    <property type="entry name" value="PDZ"/>
    <property type="match status" value="1"/>
</dbReference>